<dbReference type="PANTHER" id="PTHR13061">
    <property type="entry name" value="DYNACTIN SUBUNIT P25"/>
    <property type="match status" value="1"/>
</dbReference>
<proteinExistence type="predicted"/>
<evidence type="ECO:0000313" key="1">
    <source>
        <dbReference type="EMBL" id="TQE98913.1"/>
    </source>
</evidence>
<name>A0A540VRW8_9GAMM</name>
<dbReference type="Gene3D" id="2.160.10.10">
    <property type="entry name" value="Hexapeptide repeat proteins"/>
    <property type="match status" value="1"/>
</dbReference>
<dbReference type="Proteomes" id="UP000315400">
    <property type="component" value="Unassembled WGS sequence"/>
</dbReference>
<accession>A0A540VRW8</accession>
<organism evidence="1 2">
    <name type="scientific">Spiribacter salinus</name>
    <dbReference type="NCBI Taxonomy" id="1335746"/>
    <lineage>
        <taxon>Bacteria</taxon>
        <taxon>Pseudomonadati</taxon>
        <taxon>Pseudomonadota</taxon>
        <taxon>Gammaproteobacteria</taxon>
        <taxon>Chromatiales</taxon>
        <taxon>Ectothiorhodospiraceae</taxon>
        <taxon>Spiribacter</taxon>
    </lineage>
</organism>
<comment type="caution">
    <text evidence="1">The sequence shown here is derived from an EMBL/GenBank/DDBJ whole genome shotgun (WGS) entry which is preliminary data.</text>
</comment>
<dbReference type="CDD" id="cd04645">
    <property type="entry name" value="LbH_gamma_CA_like"/>
    <property type="match status" value="1"/>
</dbReference>
<dbReference type="AlphaFoldDB" id="A0A540VRW8"/>
<evidence type="ECO:0000313" key="2">
    <source>
        <dbReference type="Proteomes" id="UP000315400"/>
    </source>
</evidence>
<gene>
    <name evidence="1" type="ORF">FKY71_11315</name>
</gene>
<dbReference type="EMBL" id="VIFK01000116">
    <property type="protein sequence ID" value="TQE98913.1"/>
    <property type="molecule type" value="Genomic_DNA"/>
</dbReference>
<dbReference type="InterPro" id="IPR050484">
    <property type="entry name" value="Transf_Hexapept/Carb_Anhydrase"/>
</dbReference>
<reference evidence="1 2" key="1">
    <citation type="submission" date="2019-06" db="EMBL/GenBank/DDBJ databases">
        <title>Metagenome assembled Genome of Spiribacter salinus SL48-SHIP from the microbial mat of Salt Lake 48 (Novosibirsk region, Russia).</title>
        <authorList>
            <person name="Shipova A."/>
            <person name="Rozanov A.S."/>
            <person name="Bryanskaya A.V."/>
            <person name="Peltek S.E."/>
        </authorList>
    </citation>
    <scope>NUCLEOTIDE SEQUENCE [LARGE SCALE GENOMIC DNA]</scope>
    <source>
        <strain evidence="1">SL48-SHIP-2</strain>
    </source>
</reference>
<sequence length="177" mass="18843">MIESYQQISPQIAETAWVHDAAVVIGDVTLGEAVSVWPTAVLRGDVHRIEVGARSNIQDGAIVHVAHEGPFQSGYPAVVGEAVTVGHRAVIHACEVGNRVLVGMGAIILDGAVIEDDVIIGANTLVPPGKRLESGYLYLGSPAKVVRPLTAKEREQLPYSADHYVRLMGRHRGDAEG</sequence>
<dbReference type="STRING" id="1260251.SPISAL_01325"/>
<dbReference type="SUPFAM" id="SSF51161">
    <property type="entry name" value="Trimeric LpxA-like enzymes"/>
    <property type="match status" value="1"/>
</dbReference>
<dbReference type="InterPro" id="IPR001451">
    <property type="entry name" value="Hexapep"/>
</dbReference>
<dbReference type="Pfam" id="PF00132">
    <property type="entry name" value="Hexapep"/>
    <property type="match status" value="1"/>
</dbReference>
<dbReference type="PANTHER" id="PTHR13061:SF56">
    <property type="entry name" value="PROTEIN YRDA"/>
    <property type="match status" value="1"/>
</dbReference>
<protein>
    <submittedName>
        <fullName evidence="1">Gamma carbonic anhydrase family protein</fullName>
    </submittedName>
</protein>
<dbReference type="InterPro" id="IPR011004">
    <property type="entry name" value="Trimer_LpxA-like_sf"/>
</dbReference>
<dbReference type="InterPro" id="IPR047324">
    <property type="entry name" value="LbH_gamma_CA-like"/>
</dbReference>